<dbReference type="InterPro" id="IPR002641">
    <property type="entry name" value="PNPLA_dom"/>
</dbReference>
<dbReference type="InterPro" id="IPR024282">
    <property type="entry name" value="DUF3376"/>
</dbReference>
<protein>
    <submittedName>
        <fullName evidence="4">Patatin-like protein</fullName>
    </submittedName>
</protein>
<feature type="short sequence motif" description="GXSXG" evidence="2">
    <location>
        <begin position="85"/>
        <end position="89"/>
    </location>
</feature>
<evidence type="ECO:0000313" key="4">
    <source>
        <dbReference type="EMBL" id="MCK7612219.1"/>
    </source>
</evidence>
<feature type="domain" description="PNPLA" evidence="3">
    <location>
        <begin position="10"/>
        <end position="336"/>
    </location>
</feature>
<reference evidence="4" key="1">
    <citation type="submission" date="2022-04" db="EMBL/GenBank/DDBJ databases">
        <title>Roseibium sp. CAU 1639 isolated from mud.</title>
        <authorList>
            <person name="Kim W."/>
        </authorList>
    </citation>
    <scope>NUCLEOTIDE SEQUENCE</scope>
    <source>
        <strain evidence="4">CAU 1639</strain>
    </source>
</reference>
<dbReference type="Proteomes" id="UP001431221">
    <property type="component" value="Unassembled WGS sequence"/>
</dbReference>
<dbReference type="PROSITE" id="PS51635">
    <property type="entry name" value="PNPLA"/>
    <property type="match status" value="1"/>
</dbReference>
<gene>
    <name evidence="4" type="ORF">M0H32_08610</name>
</gene>
<sequence length="797" mass="89684">MKEIELRLALVFYGGVSLAIYMHGVSREILSLVRASSFRLDRKATKTAPDQDVGELPPVQSAYRDLLDLLSSVADIRVVVDAIAGASAGGVNGIMLARAITHDLPLDSHSEMWLENADVTRLARPQSGLSRYLKISISPVLDQLISSRLDKQIESAETREKLRLFMQARWFSPPFSGERFIGWMLDACQKMEREAKPGRSLIPRGQTLDLFVTITDYNGVKRRIHLDDPDYVEEWDHRRILNFHAAHRMPGYVDSQFDARSIPDLVFAARATSSFPGAFPPATVAEMERVLASQNLSWRNRDAFLERGFGLTAETISQHCFVDGSVVMNKPFAPVIDVIQDRPATREVARRLIYVDPAPVEPTEQDGAVSELPGFFRVILASLAHIPRNEPIGDDLKELEQNNRRSRWLSQLIDSAGPMVDQAVSSLLPKRRLVTPDLLSKCRKQATVAAFEQAGFAFLNYQSLKLHSLADRLAQLTARLSGLEHARGQEEALLGLISDRFNRMTAASKDVLGRTDPDIVALLRGLDVDYRIRRLRFAIRKLNGFYHYQKASGLPPPNTEALDHMKALLYEQIDHLGWRWSERFFGGASREHAKRFVSDLQAGSSSAGDHVAPLLKSFTQIMGLADLDRFQDELFSDTARNFLDRGRHMALLRSYIGFGFFDLITFPVLQRNDFSEVTEILVDRISPTDAASLYTEGFDLKGKSLNTFGAFFNRGWREHDYLWGRLNAADRLVSIVLSAAGEGTLPQQQVNQARARIFLAVLEEEREKLTDIPEEIERIDTLIRSIFPDFAHVAAEV</sequence>
<evidence type="ECO:0000259" key="3">
    <source>
        <dbReference type="PROSITE" id="PS51635"/>
    </source>
</evidence>
<dbReference type="InterPro" id="IPR019894">
    <property type="entry name" value="Patatin-related_protein"/>
</dbReference>
<dbReference type="Pfam" id="PF11856">
    <property type="entry name" value="DUF3376"/>
    <property type="match status" value="1"/>
</dbReference>
<comment type="caution">
    <text evidence="4">The sequence shown here is derived from an EMBL/GenBank/DDBJ whole genome shotgun (WGS) entry which is preliminary data.</text>
</comment>
<dbReference type="Gene3D" id="3.40.1090.10">
    <property type="entry name" value="Cytosolic phospholipase A2 catalytic domain"/>
    <property type="match status" value="1"/>
</dbReference>
<dbReference type="EMBL" id="JALNMJ010000004">
    <property type="protein sequence ID" value="MCK7612219.1"/>
    <property type="molecule type" value="Genomic_DNA"/>
</dbReference>
<evidence type="ECO:0000313" key="5">
    <source>
        <dbReference type="Proteomes" id="UP001431221"/>
    </source>
</evidence>
<dbReference type="InterPro" id="IPR016035">
    <property type="entry name" value="Acyl_Trfase/lysoPLipase"/>
</dbReference>
<keyword evidence="1 2" id="KW-0443">Lipid metabolism</keyword>
<dbReference type="NCBIfam" id="TIGR03607">
    <property type="entry name" value="patatin-like protein"/>
    <property type="match status" value="1"/>
</dbReference>
<evidence type="ECO:0000256" key="1">
    <source>
        <dbReference type="ARBA" id="ARBA00023098"/>
    </source>
</evidence>
<proteinExistence type="predicted"/>
<keyword evidence="5" id="KW-1185">Reference proteome</keyword>
<dbReference type="Pfam" id="PF01734">
    <property type="entry name" value="Patatin"/>
    <property type="match status" value="1"/>
</dbReference>
<keyword evidence="2" id="KW-0378">Hydrolase</keyword>
<dbReference type="SUPFAM" id="SSF52151">
    <property type="entry name" value="FabD/lysophospholipase-like"/>
    <property type="match status" value="1"/>
</dbReference>
<organism evidence="4 5">
    <name type="scientific">Roseibium sediminicola</name>
    <dbReference type="NCBI Taxonomy" id="2933272"/>
    <lineage>
        <taxon>Bacteria</taxon>
        <taxon>Pseudomonadati</taxon>
        <taxon>Pseudomonadota</taxon>
        <taxon>Alphaproteobacteria</taxon>
        <taxon>Hyphomicrobiales</taxon>
        <taxon>Stappiaceae</taxon>
        <taxon>Roseibium</taxon>
    </lineage>
</organism>
<comment type="caution">
    <text evidence="2">Lacks conserved residue(s) required for the propagation of feature annotation.</text>
</comment>
<accession>A0ABT0GRZ6</accession>
<name>A0ABT0GRZ6_9HYPH</name>
<keyword evidence="2" id="KW-0442">Lipid degradation</keyword>
<evidence type="ECO:0000256" key="2">
    <source>
        <dbReference type="PROSITE-ProRule" id="PRU01161"/>
    </source>
</evidence>
<feature type="active site" description="Nucleophile" evidence="2">
    <location>
        <position position="87"/>
    </location>
</feature>
<feature type="active site" description="Proton acceptor" evidence="2">
    <location>
        <position position="323"/>
    </location>
</feature>
<dbReference type="RefSeq" id="WP_248153166.1">
    <property type="nucleotide sequence ID" value="NZ_JALNMJ010000004.1"/>
</dbReference>